<feature type="region of interest" description="Disordered" evidence="1">
    <location>
        <begin position="32"/>
        <end position="62"/>
    </location>
</feature>
<feature type="compositionally biased region" description="Low complexity" evidence="1">
    <location>
        <begin position="45"/>
        <end position="54"/>
    </location>
</feature>
<dbReference type="Proteomes" id="UP001460270">
    <property type="component" value="Unassembled WGS sequence"/>
</dbReference>
<accession>A0AAW0MJW8</accession>
<feature type="compositionally biased region" description="Basic and acidic residues" evidence="1">
    <location>
        <begin position="232"/>
        <end position="261"/>
    </location>
</feature>
<keyword evidence="3" id="KW-1185">Reference proteome</keyword>
<evidence type="ECO:0000313" key="2">
    <source>
        <dbReference type="EMBL" id="KAK7879449.1"/>
    </source>
</evidence>
<feature type="compositionally biased region" description="Polar residues" evidence="1">
    <location>
        <begin position="158"/>
        <end position="171"/>
    </location>
</feature>
<name>A0AAW0MJW8_9GOBI</name>
<feature type="compositionally biased region" description="Polar residues" evidence="1">
    <location>
        <begin position="1"/>
        <end position="18"/>
    </location>
</feature>
<gene>
    <name evidence="2" type="ORF">WMY93_033837</name>
</gene>
<feature type="region of interest" description="Disordered" evidence="1">
    <location>
        <begin position="1"/>
        <end position="20"/>
    </location>
</feature>
<comment type="caution">
    <text evidence="2">The sequence shown here is derived from an EMBL/GenBank/DDBJ whole genome shotgun (WGS) entry which is preliminary data.</text>
</comment>
<feature type="compositionally biased region" description="Basic and acidic residues" evidence="1">
    <location>
        <begin position="269"/>
        <end position="299"/>
    </location>
</feature>
<evidence type="ECO:0000313" key="3">
    <source>
        <dbReference type="Proteomes" id="UP001460270"/>
    </source>
</evidence>
<feature type="compositionally biased region" description="Polar residues" evidence="1">
    <location>
        <begin position="187"/>
        <end position="200"/>
    </location>
</feature>
<reference evidence="3" key="1">
    <citation type="submission" date="2024-04" db="EMBL/GenBank/DDBJ databases">
        <title>Salinicola lusitanus LLJ914,a marine bacterium isolated from the Okinawa Trough.</title>
        <authorList>
            <person name="Li J."/>
        </authorList>
    </citation>
    <scope>NUCLEOTIDE SEQUENCE [LARGE SCALE GENOMIC DNA]</scope>
</reference>
<proteinExistence type="predicted"/>
<evidence type="ECO:0000256" key="1">
    <source>
        <dbReference type="SAM" id="MobiDB-lite"/>
    </source>
</evidence>
<feature type="compositionally biased region" description="Polar residues" evidence="1">
    <location>
        <begin position="314"/>
        <end position="327"/>
    </location>
</feature>
<feature type="region of interest" description="Disordered" evidence="1">
    <location>
        <begin position="124"/>
        <end position="327"/>
    </location>
</feature>
<sequence length="327" mass="37083">MFVSNRGQNQPLSASLGSDTGDVLIRSTRANLRVQRHEPAPLQNTDTSAAARPDTAPPPPAEDELQTIRLAAGARGAGLEALRQRSQTLTDQTLHRLETVHNQQLTLQNQLLDSALKMVLRPEAPPTSHLRPEAPPTSHLKPEAPPTSHLRPEAPPTSHLSSEFTSANQSRAEAGLGASDENRPRTQKNPRTFPQQSRSSLGKKETRTTNPKVSRLKSGKGNRSQEKSPGTPRRETERREEYSRGLEERLRKNQERLRNQEKSPGTPQRETDRQEKYIQDLEERIRRNEEHLKNQERLRRNQQTQTRHEEKDQTQNTTENNPKSVKM</sequence>
<dbReference type="EMBL" id="JBBPFD010000268">
    <property type="protein sequence ID" value="KAK7879449.1"/>
    <property type="molecule type" value="Genomic_DNA"/>
</dbReference>
<organism evidence="2 3">
    <name type="scientific">Mugilogobius chulae</name>
    <name type="common">yellowstripe goby</name>
    <dbReference type="NCBI Taxonomy" id="88201"/>
    <lineage>
        <taxon>Eukaryota</taxon>
        <taxon>Metazoa</taxon>
        <taxon>Chordata</taxon>
        <taxon>Craniata</taxon>
        <taxon>Vertebrata</taxon>
        <taxon>Euteleostomi</taxon>
        <taxon>Actinopterygii</taxon>
        <taxon>Neopterygii</taxon>
        <taxon>Teleostei</taxon>
        <taxon>Neoteleostei</taxon>
        <taxon>Acanthomorphata</taxon>
        <taxon>Gobiaria</taxon>
        <taxon>Gobiiformes</taxon>
        <taxon>Gobioidei</taxon>
        <taxon>Gobiidae</taxon>
        <taxon>Gobionellinae</taxon>
        <taxon>Mugilogobius</taxon>
    </lineage>
</organism>
<protein>
    <submittedName>
        <fullName evidence="2">Uncharacterized protein</fullName>
    </submittedName>
</protein>
<dbReference type="AlphaFoldDB" id="A0AAW0MJW8"/>